<dbReference type="InterPro" id="IPR023535">
    <property type="entry name" value="TC-AMP_synthase"/>
</dbReference>
<dbReference type="EC" id="2.7.7.87" evidence="9"/>
<evidence type="ECO:0000256" key="4">
    <source>
        <dbReference type="ARBA" id="ARBA00022694"/>
    </source>
</evidence>
<comment type="subcellular location">
    <subcellularLocation>
        <location evidence="1 9">Cytoplasm</location>
    </subcellularLocation>
</comment>
<dbReference type="RefSeq" id="WP_153250310.1">
    <property type="nucleotide sequence ID" value="NZ_CP044205.1"/>
</dbReference>
<comment type="catalytic activity">
    <reaction evidence="8 9">
        <text>L-threonine + hydrogencarbonate + ATP = L-threonylcarbamoyladenylate + diphosphate + H2O</text>
        <dbReference type="Rhea" id="RHEA:36407"/>
        <dbReference type="ChEBI" id="CHEBI:15377"/>
        <dbReference type="ChEBI" id="CHEBI:17544"/>
        <dbReference type="ChEBI" id="CHEBI:30616"/>
        <dbReference type="ChEBI" id="CHEBI:33019"/>
        <dbReference type="ChEBI" id="CHEBI:57926"/>
        <dbReference type="ChEBI" id="CHEBI:73682"/>
        <dbReference type="EC" id="2.7.7.87"/>
    </reaction>
</comment>
<evidence type="ECO:0000256" key="8">
    <source>
        <dbReference type="ARBA" id="ARBA00048366"/>
    </source>
</evidence>
<sequence length="200" mass="22092">MRLRHPIRGRHQQRGTSLTPFRSQLAVRHLRNGGILAYPTEAVYGLGCDPLNADAVERLLALKQRHYGMGLILIAAAMEQLGPYIQPLDADTDKRLQSSWPGPVTWILPAQIWVPPWLTGASHELALRVTAHPGCVALCKAFGGPLISTSANPHGSVPAKTAHRTRRYFPHADLHFFPGNIGELQYPTRIIHAQSGRSLR</sequence>
<evidence type="ECO:0000313" key="11">
    <source>
        <dbReference type="EMBL" id="QFY44345.1"/>
    </source>
</evidence>
<evidence type="ECO:0000256" key="9">
    <source>
        <dbReference type="HAMAP-Rule" id="MF_01852"/>
    </source>
</evidence>
<evidence type="ECO:0000256" key="6">
    <source>
        <dbReference type="ARBA" id="ARBA00022741"/>
    </source>
</evidence>
<keyword evidence="5 9" id="KW-0548">Nucleotidyltransferase</keyword>
<accession>A0A5Q0BKA4</accession>
<evidence type="ECO:0000313" key="12">
    <source>
        <dbReference type="Proteomes" id="UP000325755"/>
    </source>
</evidence>
<dbReference type="OrthoDB" id="9814580at2"/>
<evidence type="ECO:0000256" key="2">
    <source>
        <dbReference type="ARBA" id="ARBA00022490"/>
    </source>
</evidence>
<keyword evidence="4 9" id="KW-0819">tRNA processing</keyword>
<evidence type="ECO:0000256" key="7">
    <source>
        <dbReference type="ARBA" id="ARBA00022840"/>
    </source>
</evidence>
<dbReference type="PANTHER" id="PTHR17490:SF18">
    <property type="entry name" value="THREONYLCARBAMOYL-AMP SYNTHASE"/>
    <property type="match status" value="1"/>
</dbReference>
<dbReference type="Proteomes" id="UP000325755">
    <property type="component" value="Chromosome"/>
</dbReference>
<keyword evidence="3 9" id="KW-0808">Transferase</keyword>
<evidence type="ECO:0000259" key="10">
    <source>
        <dbReference type="PROSITE" id="PS51163"/>
    </source>
</evidence>
<dbReference type="InParanoid" id="A0A5Q0BKA4"/>
<dbReference type="SUPFAM" id="SSF55821">
    <property type="entry name" value="YrdC/RibB"/>
    <property type="match status" value="1"/>
</dbReference>
<dbReference type="GO" id="GO:0061710">
    <property type="term" value="F:L-threonylcarbamoyladenylate synthase"/>
    <property type="evidence" value="ECO:0007669"/>
    <property type="project" value="UniProtKB-EC"/>
</dbReference>
<proteinExistence type="inferred from homology"/>
<dbReference type="GO" id="GO:0002949">
    <property type="term" value="P:tRNA threonylcarbamoyladenosine modification"/>
    <property type="evidence" value="ECO:0007669"/>
    <property type="project" value="UniProtKB-UniRule"/>
</dbReference>
<keyword evidence="12" id="KW-1185">Reference proteome</keyword>
<gene>
    <name evidence="9" type="primary">tsaC</name>
    <name evidence="11" type="ORF">F6R98_18305</name>
</gene>
<keyword evidence="2 9" id="KW-0963">Cytoplasm</keyword>
<protein>
    <recommendedName>
        <fullName evidence="9">Threonylcarbamoyl-AMP synthase</fullName>
        <shortName evidence="9">TC-AMP synthase</shortName>
        <ecNumber evidence="9">2.7.7.87</ecNumber>
    </recommendedName>
    <alternativeName>
        <fullName evidence="9">L-threonylcarbamoyladenylate synthase</fullName>
    </alternativeName>
    <alternativeName>
        <fullName evidence="9">t(6)A37 threonylcarbamoyladenosine biosynthesis protein TsaC</fullName>
    </alternativeName>
    <alternativeName>
        <fullName evidence="9">tRNA threonylcarbamoyladenosine biosynthesis protein TsaC</fullName>
    </alternativeName>
</protein>
<evidence type="ECO:0000256" key="1">
    <source>
        <dbReference type="ARBA" id="ARBA00004496"/>
    </source>
</evidence>
<dbReference type="GO" id="GO:0006450">
    <property type="term" value="P:regulation of translational fidelity"/>
    <property type="evidence" value="ECO:0007669"/>
    <property type="project" value="TreeGrafter"/>
</dbReference>
<dbReference type="KEGG" id="mmob:F6R98_18305"/>
<name>A0A5Q0BKA4_9GAMM</name>
<dbReference type="GO" id="GO:0000049">
    <property type="term" value="F:tRNA binding"/>
    <property type="evidence" value="ECO:0007669"/>
    <property type="project" value="TreeGrafter"/>
</dbReference>
<comment type="similarity">
    <text evidence="9">Belongs to the SUA5 family. TsaC subfamily.</text>
</comment>
<dbReference type="InterPro" id="IPR050156">
    <property type="entry name" value="TC-AMP_synthase_SUA5"/>
</dbReference>
<dbReference type="InterPro" id="IPR017945">
    <property type="entry name" value="DHBP_synth_RibB-like_a/b_dom"/>
</dbReference>
<evidence type="ECO:0000256" key="5">
    <source>
        <dbReference type="ARBA" id="ARBA00022695"/>
    </source>
</evidence>
<dbReference type="Pfam" id="PF01300">
    <property type="entry name" value="Sua5_yciO_yrdC"/>
    <property type="match status" value="1"/>
</dbReference>
<dbReference type="HAMAP" id="MF_01852">
    <property type="entry name" value="TsaC"/>
    <property type="match status" value="1"/>
</dbReference>
<reference evidence="11 12" key="1">
    <citation type="submission" date="2019-09" db="EMBL/GenBank/DDBJ databases">
        <title>Ecophysiology of the spiral-shaped methanotroph Methylospira mobilis as revealed by the complete genome sequence.</title>
        <authorList>
            <person name="Oshkin I.Y."/>
            <person name="Dedysh S.N."/>
            <person name="Miroshnikov K."/>
            <person name="Danilova O.V."/>
            <person name="Hakobyan A."/>
            <person name="Liesack W."/>
        </authorList>
    </citation>
    <scope>NUCLEOTIDE SEQUENCE [LARGE SCALE GENOMIC DNA]</scope>
    <source>
        <strain evidence="11 12">Shm1</strain>
    </source>
</reference>
<dbReference type="GO" id="GO:0005524">
    <property type="term" value="F:ATP binding"/>
    <property type="evidence" value="ECO:0007669"/>
    <property type="project" value="UniProtKB-UniRule"/>
</dbReference>
<dbReference type="AlphaFoldDB" id="A0A5Q0BKA4"/>
<keyword evidence="7 9" id="KW-0067">ATP-binding</keyword>
<comment type="function">
    <text evidence="9">Required for the formation of a threonylcarbamoyl group on adenosine at position 37 (t(6)A37) in tRNAs that read codons beginning with adenine. Catalyzes the conversion of L-threonine, HCO(3)(-)/CO(2) and ATP to give threonylcarbamoyl-AMP (TC-AMP) as the acyladenylate intermediate, with the release of diphosphate.</text>
</comment>
<keyword evidence="6 9" id="KW-0547">Nucleotide-binding</keyword>
<dbReference type="InterPro" id="IPR006070">
    <property type="entry name" value="Sua5-like_dom"/>
</dbReference>
<evidence type="ECO:0000256" key="3">
    <source>
        <dbReference type="ARBA" id="ARBA00022679"/>
    </source>
</evidence>
<dbReference type="Gene3D" id="3.90.870.10">
    <property type="entry name" value="DHBP synthase"/>
    <property type="match status" value="1"/>
</dbReference>
<dbReference type="GO" id="GO:0003725">
    <property type="term" value="F:double-stranded RNA binding"/>
    <property type="evidence" value="ECO:0007669"/>
    <property type="project" value="InterPro"/>
</dbReference>
<dbReference type="PANTHER" id="PTHR17490">
    <property type="entry name" value="SUA5"/>
    <property type="match status" value="1"/>
</dbReference>
<feature type="domain" description="YrdC-like" evidence="10">
    <location>
        <begin position="20"/>
        <end position="200"/>
    </location>
</feature>
<dbReference type="EMBL" id="CP044205">
    <property type="protein sequence ID" value="QFY44345.1"/>
    <property type="molecule type" value="Genomic_DNA"/>
</dbReference>
<dbReference type="PROSITE" id="PS51163">
    <property type="entry name" value="YRDC"/>
    <property type="match status" value="1"/>
</dbReference>
<organism evidence="11 12">
    <name type="scientific">Candidatus Methylospira mobilis</name>
    <dbReference type="NCBI Taxonomy" id="1808979"/>
    <lineage>
        <taxon>Bacteria</taxon>
        <taxon>Pseudomonadati</taxon>
        <taxon>Pseudomonadota</taxon>
        <taxon>Gammaproteobacteria</taxon>
        <taxon>Methylococcales</taxon>
        <taxon>Methylococcaceae</taxon>
        <taxon>Candidatus Methylospira</taxon>
    </lineage>
</organism>
<dbReference type="FunCoup" id="A0A5Q0BKA4">
    <property type="interactions" value="303"/>
</dbReference>
<dbReference type="GO" id="GO:0005737">
    <property type="term" value="C:cytoplasm"/>
    <property type="evidence" value="ECO:0007669"/>
    <property type="project" value="UniProtKB-SubCell"/>
</dbReference>